<evidence type="ECO:0000256" key="1">
    <source>
        <dbReference type="ARBA" id="ARBA00006889"/>
    </source>
</evidence>
<dbReference type="InterPro" id="IPR012674">
    <property type="entry name" value="Calycin"/>
</dbReference>
<comment type="subunit">
    <text evidence="2">Homodimer.</text>
</comment>
<comment type="caution">
    <text evidence="4">The sequence shown here is derived from an EMBL/GenBank/DDBJ whole genome shotgun (WGS) entry which is preliminary data.</text>
</comment>
<dbReference type="Pfam" id="PF08212">
    <property type="entry name" value="Lipocalin_2"/>
    <property type="match status" value="1"/>
</dbReference>
<comment type="subcellular location">
    <subcellularLocation>
        <location evidence="2">Cell outer membrane</location>
    </subcellularLocation>
</comment>
<keyword evidence="5" id="KW-1185">Reference proteome</keyword>
<proteinExistence type="inferred from homology"/>
<feature type="domain" description="Lipocalin/cytosolic fatty-acid binding" evidence="3">
    <location>
        <begin position="35"/>
        <end position="181"/>
    </location>
</feature>
<dbReference type="PIRSF" id="PIRSF036893">
    <property type="entry name" value="Lipocalin_ApoD"/>
    <property type="match status" value="1"/>
</dbReference>
<comment type="function">
    <text evidence="2">Involved in the storage or transport of lipids necessary for membrane maintenance under stressful conditions. Displays a binding preference for lysophospholipids.</text>
</comment>
<comment type="similarity">
    <text evidence="1 2">Belongs to the calycin superfamily. Lipocalin family.</text>
</comment>
<dbReference type="PANTHER" id="PTHR10612:SF34">
    <property type="entry name" value="APOLIPOPROTEIN D"/>
    <property type="match status" value="1"/>
</dbReference>
<keyword evidence="2" id="KW-0446">Lipid-binding</keyword>
<dbReference type="EMBL" id="JBJJXE010000003">
    <property type="protein sequence ID" value="MFL1732006.1"/>
    <property type="molecule type" value="Genomic_DNA"/>
</dbReference>
<dbReference type="RefSeq" id="WP_407068736.1">
    <property type="nucleotide sequence ID" value="NZ_JBJJXE010000003.1"/>
</dbReference>
<accession>A0ABW8UAK3</accession>
<evidence type="ECO:0000259" key="3">
    <source>
        <dbReference type="Pfam" id="PF08212"/>
    </source>
</evidence>
<dbReference type="Proteomes" id="UP001624684">
    <property type="component" value="Unassembled WGS sequence"/>
</dbReference>
<sequence>MTLKKSLMMFVLLSAMWYAPLASALVPATVPHVMLDEYLGEWYEIGRLPMPFQNKCVAKVKATYTLKSSNTISIKNECLTHKGSTSVANGEAYVVDDTNAKLKVSFLPSFLKKLPFGRADYWVLALDGEGGSYQSALVGTPNQKYLWILSRDKTLGDDDYERYLQIAKQNGYDVRLFQKTVQ</sequence>
<feature type="chain" id="PRO_5045016176" description="Outer membrane lipoprotein Blc" evidence="2">
    <location>
        <begin position="25"/>
        <end position="182"/>
    </location>
</feature>
<dbReference type="InterPro" id="IPR000566">
    <property type="entry name" value="Lipocln_cytosolic_FA-bd_dom"/>
</dbReference>
<reference evidence="4 5" key="1">
    <citation type="submission" date="2024-11" db="EMBL/GenBank/DDBJ databases">
        <title>First Report of Moraxella oculi in Brazil in an Infectious Bovine Keratoconjunctivitis Outbreak.</title>
        <authorList>
            <person name="Carvalho C.V."/>
            <person name="Domingues R."/>
            <person name="Coutinho C."/>
            <person name="Honorio N.T.B.S."/>
            <person name="Faza D.R.L.R."/>
            <person name="Carvalho W.A."/>
            <person name="Machado A.B.F."/>
            <person name="Martins M.F."/>
            <person name="Gaspar E.B."/>
        </authorList>
    </citation>
    <scope>NUCLEOTIDE SEQUENCE [LARGE SCALE GENOMIC DNA]</scope>
    <source>
        <strain evidence="4 5">2117LE</strain>
    </source>
</reference>
<keyword evidence="2" id="KW-0472">Membrane</keyword>
<protein>
    <recommendedName>
        <fullName evidence="2">Outer membrane lipoprotein Blc</fullName>
    </recommendedName>
</protein>
<dbReference type="PANTHER" id="PTHR10612">
    <property type="entry name" value="APOLIPOPROTEIN D"/>
    <property type="match status" value="1"/>
</dbReference>
<organism evidence="4 5">
    <name type="scientific">Moraxella oculi</name>
    <dbReference type="NCBI Taxonomy" id="2940516"/>
    <lineage>
        <taxon>Bacteria</taxon>
        <taxon>Pseudomonadati</taxon>
        <taxon>Pseudomonadota</taxon>
        <taxon>Gammaproteobacteria</taxon>
        <taxon>Moraxellales</taxon>
        <taxon>Moraxellaceae</taxon>
        <taxon>Moraxella</taxon>
    </lineage>
</organism>
<name>A0ABW8UAK3_9GAMM</name>
<gene>
    <name evidence="4" type="ORF">ACJHVH_03205</name>
</gene>
<keyword evidence="2" id="KW-0449">Lipoprotein</keyword>
<keyword evidence="2" id="KW-0998">Cell outer membrane</keyword>
<evidence type="ECO:0000313" key="4">
    <source>
        <dbReference type="EMBL" id="MFL1732006.1"/>
    </source>
</evidence>
<feature type="signal peptide" evidence="2">
    <location>
        <begin position="1"/>
        <end position="24"/>
    </location>
</feature>
<evidence type="ECO:0000256" key="2">
    <source>
        <dbReference type="PIRNR" id="PIRNR036893"/>
    </source>
</evidence>
<dbReference type="CDD" id="cd19438">
    <property type="entry name" value="lipocalin_Blc-like"/>
    <property type="match status" value="1"/>
</dbReference>
<dbReference type="Gene3D" id="2.40.128.20">
    <property type="match status" value="1"/>
</dbReference>
<evidence type="ECO:0000313" key="5">
    <source>
        <dbReference type="Proteomes" id="UP001624684"/>
    </source>
</evidence>
<keyword evidence="2" id="KW-0732">Signal</keyword>
<dbReference type="InterPro" id="IPR047202">
    <property type="entry name" value="Lipocalin_Blc-like_dom"/>
</dbReference>
<dbReference type="SUPFAM" id="SSF50814">
    <property type="entry name" value="Lipocalins"/>
    <property type="match status" value="1"/>
</dbReference>
<dbReference type="InterPro" id="IPR022271">
    <property type="entry name" value="Lipocalin_ApoD"/>
</dbReference>